<sequence length="71" mass="7956">MKKEYSEPVKIDNSCELRLGIASWDDGTETSKSIKFTWFDKNGKAARGGEFPVEALPQALDFAIRKGYISL</sequence>
<name>A0AAE3JKR6_9SPIR</name>
<keyword evidence="2" id="KW-1185">Reference proteome</keyword>
<dbReference type="Proteomes" id="UP001198163">
    <property type="component" value="Unassembled WGS sequence"/>
</dbReference>
<evidence type="ECO:0000313" key="2">
    <source>
        <dbReference type="Proteomes" id="UP001198163"/>
    </source>
</evidence>
<comment type="caution">
    <text evidence="1">The sequence shown here is derived from an EMBL/GenBank/DDBJ whole genome shotgun (WGS) entry which is preliminary data.</text>
</comment>
<reference evidence="1" key="1">
    <citation type="submission" date="2021-08" db="EMBL/GenBank/DDBJ databases">
        <title>Comparative analyses of Brucepasteria parasyntrophica and Teretinema zuelzerae.</title>
        <authorList>
            <person name="Song Y."/>
            <person name="Brune A."/>
        </authorList>
    </citation>
    <scope>NUCLEOTIDE SEQUENCE</scope>
    <source>
        <strain evidence="1">DSM 1903</strain>
    </source>
</reference>
<dbReference type="RefSeq" id="WP_230756838.1">
    <property type="nucleotide sequence ID" value="NZ_JAINWA010000003.1"/>
</dbReference>
<dbReference type="EMBL" id="JAINWA010000003">
    <property type="protein sequence ID" value="MCD1655525.1"/>
    <property type="molecule type" value="Genomic_DNA"/>
</dbReference>
<evidence type="ECO:0000313" key="1">
    <source>
        <dbReference type="EMBL" id="MCD1655525.1"/>
    </source>
</evidence>
<dbReference type="AlphaFoldDB" id="A0AAE3JKR6"/>
<accession>A0AAE3JKR6</accession>
<gene>
    <name evidence="1" type="ORF">K7J14_12565</name>
</gene>
<proteinExistence type="predicted"/>
<organism evidence="1 2">
    <name type="scientific">Teretinema zuelzerae</name>
    <dbReference type="NCBI Taxonomy" id="156"/>
    <lineage>
        <taxon>Bacteria</taxon>
        <taxon>Pseudomonadati</taxon>
        <taxon>Spirochaetota</taxon>
        <taxon>Spirochaetia</taxon>
        <taxon>Spirochaetales</taxon>
        <taxon>Treponemataceae</taxon>
        <taxon>Teretinema</taxon>
    </lineage>
</organism>
<protein>
    <submittedName>
        <fullName evidence="1">Uncharacterized protein</fullName>
    </submittedName>
</protein>